<name>A0A125W9H1_ENTFL</name>
<dbReference type="GeneID" id="60894175"/>
<dbReference type="EMBL" id="AEBR01000009">
    <property type="protein sequence ID" value="EFM83970.1"/>
    <property type="molecule type" value="Genomic_DNA"/>
</dbReference>
<reference evidence="1 2" key="1">
    <citation type="submission" date="2010-07" db="EMBL/GenBank/DDBJ databases">
        <authorList>
            <person name="Sid Ahmed O."/>
        </authorList>
    </citation>
    <scope>NUCLEOTIDE SEQUENCE [LARGE SCALE GENOMIC DNA]</scope>
    <source>
        <strain evidence="1 2">TX4248</strain>
    </source>
</reference>
<sequence length="53" mass="6532">MKQEEVIERLKEELNLPFFNGTLEEKNYSEADYQQIKKELIQYFDDYVRNVEN</sequence>
<accession>A0A125W9H1</accession>
<dbReference type="Proteomes" id="UP000004846">
    <property type="component" value="Unassembled WGS sequence"/>
</dbReference>
<proteinExistence type="predicted"/>
<dbReference type="AlphaFoldDB" id="A0A125W9H1"/>
<comment type="caution">
    <text evidence="1">The sequence shown here is derived from an EMBL/GenBank/DDBJ whole genome shotgun (WGS) entry which is preliminary data.</text>
</comment>
<evidence type="ECO:0000313" key="2">
    <source>
        <dbReference type="Proteomes" id="UP000004846"/>
    </source>
</evidence>
<organism evidence="1 2">
    <name type="scientific">Enterococcus faecalis TX4248</name>
    <dbReference type="NCBI Taxonomy" id="749495"/>
    <lineage>
        <taxon>Bacteria</taxon>
        <taxon>Bacillati</taxon>
        <taxon>Bacillota</taxon>
        <taxon>Bacilli</taxon>
        <taxon>Lactobacillales</taxon>
        <taxon>Enterococcaceae</taxon>
        <taxon>Enterococcus</taxon>
    </lineage>
</organism>
<evidence type="ECO:0000313" key="1">
    <source>
        <dbReference type="EMBL" id="EFM83970.1"/>
    </source>
</evidence>
<gene>
    <name evidence="1" type="ORF">HMPREF9498_00422</name>
</gene>
<protein>
    <submittedName>
        <fullName evidence="1">Uncharacterized protein</fullName>
    </submittedName>
</protein>
<dbReference type="HOGENOM" id="CLU_195383_1_0_9"/>
<dbReference type="RefSeq" id="WP_002357133.1">
    <property type="nucleotide sequence ID" value="NZ_GL454415.1"/>
</dbReference>